<reference evidence="1 2" key="1">
    <citation type="submission" date="2016-11" db="EMBL/GenBank/DDBJ databases">
        <title>Trade-off between light-utilization and light-protection in marine flavobacteria.</title>
        <authorList>
            <person name="Kumagai Y."/>
        </authorList>
    </citation>
    <scope>NUCLEOTIDE SEQUENCE [LARGE SCALE GENOMIC DNA]</scope>
    <source>
        <strain evidence="1 2">ATCC 700397</strain>
    </source>
</reference>
<evidence type="ECO:0000313" key="2">
    <source>
        <dbReference type="Proteomes" id="UP000239522"/>
    </source>
</evidence>
<proteinExistence type="predicted"/>
<accession>A0A2S7KXP8</accession>
<dbReference type="Proteomes" id="UP000239522">
    <property type="component" value="Unassembled WGS sequence"/>
</dbReference>
<dbReference type="AlphaFoldDB" id="A0A2S7KXP8"/>
<protein>
    <submittedName>
        <fullName evidence="1">Uncharacterized protein</fullName>
    </submittedName>
</protein>
<comment type="caution">
    <text evidence="1">The sequence shown here is derived from an EMBL/GenBank/DDBJ whole genome shotgun (WGS) entry which is preliminary data.</text>
</comment>
<dbReference type="OrthoDB" id="1201645at2"/>
<gene>
    <name evidence="1" type="ORF">BST83_09910</name>
</gene>
<keyword evidence="2" id="KW-1185">Reference proteome</keyword>
<dbReference type="RefSeq" id="WP_104809652.1">
    <property type="nucleotide sequence ID" value="NZ_MQUA01000013.1"/>
</dbReference>
<evidence type="ECO:0000313" key="1">
    <source>
        <dbReference type="EMBL" id="PQB07442.1"/>
    </source>
</evidence>
<sequence>MGFFKKIDKVFAASETFNLMERTEVDIEIEENIKKVGINKFAESEYGDLYLRVNELGGFLILETIMVSATNLKSKKGTILTFTSGSEVLKLESDENKIESDFSNAVKKSITKIDYNISIEEADNFKEEKYDEVRFEINGNEILFSVLTS</sequence>
<organism evidence="1 2">
    <name type="scientific">Polaribacter filamentus</name>
    <dbReference type="NCBI Taxonomy" id="53483"/>
    <lineage>
        <taxon>Bacteria</taxon>
        <taxon>Pseudomonadati</taxon>
        <taxon>Bacteroidota</taxon>
        <taxon>Flavobacteriia</taxon>
        <taxon>Flavobacteriales</taxon>
        <taxon>Flavobacteriaceae</taxon>
    </lineage>
</organism>
<dbReference type="EMBL" id="MQUA01000013">
    <property type="protein sequence ID" value="PQB07442.1"/>
    <property type="molecule type" value="Genomic_DNA"/>
</dbReference>
<name>A0A2S7KXP8_9FLAO</name>